<dbReference type="RefSeq" id="WP_117226606.1">
    <property type="nucleotide sequence ID" value="NZ_CP061725.1"/>
</dbReference>
<organism evidence="3 4">
    <name type="scientific">Micromonospora craniellae</name>
    <dbReference type="NCBI Taxonomy" id="2294034"/>
    <lineage>
        <taxon>Bacteria</taxon>
        <taxon>Bacillati</taxon>
        <taxon>Actinomycetota</taxon>
        <taxon>Actinomycetes</taxon>
        <taxon>Micromonosporales</taxon>
        <taxon>Micromonosporaceae</taxon>
        <taxon>Micromonospora</taxon>
    </lineage>
</organism>
<protein>
    <recommendedName>
        <fullName evidence="5">WD40 repeat domain-containing protein</fullName>
    </recommendedName>
</protein>
<sequence>MHRTVSSVTVALGLFGATVAVTGVTIAAPGSSPPAYAASLVTDVAPPAASTDVGPVLAAGAVAPAAVPVAAAPVAAGPLTAVPRKQCSVTDPRLREMSGLVVTRNGYIVINDSTEQDSRKQVFYLNKDCQVTRAVPYSGAGPFDTEDLAVSPDGRTLWIADTGDNITSRERRKRVAVWSMPINGSKSPVLHRLAYPDGKPRDAEALLIGNDNLPLIITKVTSGKAEIFTADGELKTGDTEPVPMKKLGDIELPKTDTENPLSTFGRVAITGAARSPDGARVVLRTYADAFEYDVQNGDIVSALTRTTPRVTALADPFGEAIAYSTDGKTFLTVSDAGHLEDDEPVDILSYTPSTEGPKNLADDPDAVQNAAGRSWFDGLTLNDITYLIATVGVLGALLVGAGIVGILRARKRPVPAGKSRDGDGDDDPGRKDAGSGPKDRGRGAVYGGVQSGAVHGGPAKGERPDGARSGAVYGGGRPAAANGSRPAQGGGVYGGGGRSGGEGGPAYGGGRPGGGGRPAGSGRSGGGGVYGGGGRAGGPPPGGGGDGRGAPGGGGRSGGVPGGGRGSGAPGGGGRSGGVPGGGGRAGGRPGGGQGGQPGGSGRAEPPRRGGSGGEPDYRGRRSGRYREDGNEPYGQMPGGNYGYRGDRY</sequence>
<dbReference type="OrthoDB" id="9801244at2"/>
<reference evidence="3 4" key="1">
    <citation type="submission" date="2018-08" db="EMBL/GenBank/DDBJ databases">
        <title>Verrucosispora craniellae sp. nov., isolated from a marine sponge in the South China Sea.</title>
        <authorList>
            <person name="Li L."/>
            <person name="Lin H.W."/>
        </authorList>
    </citation>
    <scope>NUCLEOTIDE SEQUENCE [LARGE SCALE GENOMIC DNA]</scope>
    <source>
        <strain evidence="3 4">LHW63014</strain>
    </source>
</reference>
<keyword evidence="4" id="KW-1185">Reference proteome</keyword>
<evidence type="ECO:0000313" key="4">
    <source>
        <dbReference type="Proteomes" id="UP000262621"/>
    </source>
</evidence>
<feature type="region of interest" description="Disordered" evidence="1">
    <location>
        <begin position="413"/>
        <end position="649"/>
    </location>
</feature>
<dbReference type="AlphaFoldDB" id="A0A372G4S0"/>
<comment type="caution">
    <text evidence="3">The sequence shown here is derived from an EMBL/GenBank/DDBJ whole genome shotgun (WGS) entry which is preliminary data.</text>
</comment>
<keyword evidence="2" id="KW-1133">Transmembrane helix</keyword>
<feature type="transmembrane region" description="Helical" evidence="2">
    <location>
        <begin position="384"/>
        <end position="407"/>
    </location>
</feature>
<accession>A0A372G4S0</accession>
<evidence type="ECO:0008006" key="5">
    <source>
        <dbReference type="Google" id="ProtNLM"/>
    </source>
</evidence>
<feature type="compositionally biased region" description="Basic and acidic residues" evidence="1">
    <location>
        <begin position="418"/>
        <end position="442"/>
    </location>
</feature>
<feature type="compositionally biased region" description="Gly residues" evidence="1">
    <location>
        <begin position="488"/>
        <end position="602"/>
    </location>
</feature>
<proteinExistence type="predicted"/>
<evidence type="ECO:0000313" key="3">
    <source>
        <dbReference type="EMBL" id="RFS47730.1"/>
    </source>
</evidence>
<evidence type="ECO:0000256" key="1">
    <source>
        <dbReference type="SAM" id="MobiDB-lite"/>
    </source>
</evidence>
<feature type="compositionally biased region" description="Gly residues" evidence="1">
    <location>
        <begin position="444"/>
        <end position="459"/>
    </location>
</feature>
<evidence type="ECO:0000256" key="2">
    <source>
        <dbReference type="SAM" id="Phobius"/>
    </source>
</evidence>
<keyword evidence="2" id="KW-0812">Transmembrane</keyword>
<gene>
    <name evidence="3" type="ORF">D0Q02_04075</name>
</gene>
<feature type="compositionally biased region" description="Basic and acidic residues" evidence="1">
    <location>
        <begin position="616"/>
        <end position="630"/>
    </location>
</feature>
<dbReference type="EMBL" id="QVFU01000002">
    <property type="protein sequence ID" value="RFS47730.1"/>
    <property type="molecule type" value="Genomic_DNA"/>
</dbReference>
<dbReference type="Proteomes" id="UP000262621">
    <property type="component" value="Unassembled WGS sequence"/>
</dbReference>
<keyword evidence="2" id="KW-0472">Membrane</keyword>
<dbReference type="SUPFAM" id="SSF63829">
    <property type="entry name" value="Calcium-dependent phosphotriesterase"/>
    <property type="match status" value="1"/>
</dbReference>
<name>A0A372G4S0_9ACTN</name>